<organism evidence="1 2">
    <name type="scientific">Aequoribacter fuscus</name>
    <dbReference type="NCBI Taxonomy" id="2518989"/>
    <lineage>
        <taxon>Bacteria</taxon>
        <taxon>Pseudomonadati</taxon>
        <taxon>Pseudomonadota</taxon>
        <taxon>Gammaproteobacteria</taxon>
        <taxon>Cellvibrionales</taxon>
        <taxon>Halieaceae</taxon>
        <taxon>Aequoribacter</taxon>
    </lineage>
</organism>
<reference evidence="1 2" key="1">
    <citation type="journal article" date="2011" name="J. Bacteriol.">
        <title>Genome sequence of strain IMCC3088, a proteorhodopsin-containing marine bacterium belonging to the OM60/NOR5 clade.</title>
        <authorList>
            <person name="Jang Y."/>
            <person name="Oh H.M."/>
            <person name="Kang I."/>
            <person name="Lee K."/>
            <person name="Yang S.J."/>
            <person name="Cho J.C."/>
        </authorList>
    </citation>
    <scope>NUCLEOTIDE SEQUENCE [LARGE SCALE GENOMIC DNA]</scope>
    <source>
        <strain evidence="1 2">IMCC3088</strain>
    </source>
</reference>
<gene>
    <name evidence="1" type="ORF">IMCC3088_664</name>
</gene>
<keyword evidence="2" id="KW-1185">Reference proteome</keyword>
<comment type="caution">
    <text evidence="1">The sequence shown here is derived from an EMBL/GenBank/DDBJ whole genome shotgun (WGS) entry which is preliminary data.</text>
</comment>
<evidence type="ECO:0000313" key="1">
    <source>
        <dbReference type="EMBL" id="EGG28220.1"/>
    </source>
</evidence>
<dbReference type="Proteomes" id="UP000005615">
    <property type="component" value="Unassembled WGS sequence"/>
</dbReference>
<dbReference type="EMBL" id="AEIG01000149">
    <property type="protein sequence ID" value="EGG28220.1"/>
    <property type="molecule type" value="Genomic_DNA"/>
</dbReference>
<dbReference type="AlphaFoldDB" id="F3L627"/>
<accession>F3L627</accession>
<protein>
    <submittedName>
        <fullName evidence="1">Uncharacterized protein</fullName>
    </submittedName>
</protein>
<evidence type="ECO:0000313" key="2">
    <source>
        <dbReference type="Proteomes" id="UP000005615"/>
    </source>
</evidence>
<name>F3L627_9GAMM</name>
<proteinExistence type="predicted"/>
<sequence>MQIVTRDERATAVLLAKAILFCRPLAPKRKRESLMMVVKLGAPIKAMIAAIASTTINSINVTPV</sequence>